<dbReference type="InterPro" id="IPR044068">
    <property type="entry name" value="CB"/>
</dbReference>
<dbReference type="Proteomes" id="UP000180280">
    <property type="component" value="Unassembled WGS sequence"/>
</dbReference>
<dbReference type="InterPro" id="IPR002104">
    <property type="entry name" value="Integrase_catalytic"/>
</dbReference>
<comment type="caution">
    <text evidence="8">The sequence shown here is derived from an EMBL/GenBank/DDBJ whole genome shotgun (WGS) entry which is preliminary data.</text>
</comment>
<dbReference type="GO" id="GO:0006310">
    <property type="term" value="P:DNA recombination"/>
    <property type="evidence" value="ECO:0007669"/>
    <property type="project" value="UniProtKB-KW"/>
</dbReference>
<dbReference type="GO" id="GO:0015074">
    <property type="term" value="P:DNA integration"/>
    <property type="evidence" value="ECO:0007669"/>
    <property type="project" value="UniProtKB-KW"/>
</dbReference>
<organism evidence="8 10">
    <name type="scientific">Chromobacterium sphagni</name>
    <dbReference type="NCBI Taxonomy" id="1903179"/>
    <lineage>
        <taxon>Bacteria</taxon>
        <taxon>Pseudomonadati</taxon>
        <taxon>Pseudomonadota</taxon>
        <taxon>Betaproteobacteria</taxon>
        <taxon>Neisseriales</taxon>
        <taxon>Chromobacteriaceae</taxon>
        <taxon>Chromobacterium</taxon>
    </lineage>
</organism>
<evidence type="ECO:0000313" key="9">
    <source>
        <dbReference type="EMBL" id="OHX19715.1"/>
    </source>
</evidence>
<proteinExistence type="inferred from homology"/>
<evidence type="ECO:0000256" key="1">
    <source>
        <dbReference type="ARBA" id="ARBA00008857"/>
    </source>
</evidence>
<dbReference type="Gene3D" id="3.30.160.390">
    <property type="entry name" value="Integrase, DNA-binding domain"/>
    <property type="match status" value="1"/>
</dbReference>
<feature type="domain" description="Core-binding (CB)" evidence="7">
    <location>
        <begin position="98"/>
        <end position="179"/>
    </location>
</feature>
<evidence type="ECO:0000313" key="10">
    <source>
        <dbReference type="Proteomes" id="UP000180088"/>
    </source>
</evidence>
<dbReference type="OrthoDB" id="9775880at2"/>
<dbReference type="Gene3D" id="1.10.443.10">
    <property type="entry name" value="Intergrase catalytic core"/>
    <property type="match status" value="1"/>
</dbReference>
<keyword evidence="4" id="KW-0233">DNA recombination</keyword>
<evidence type="ECO:0000259" key="7">
    <source>
        <dbReference type="PROSITE" id="PS51900"/>
    </source>
</evidence>
<evidence type="ECO:0000313" key="8">
    <source>
        <dbReference type="EMBL" id="OHX10304.1"/>
    </source>
</evidence>
<dbReference type="Pfam" id="PF00589">
    <property type="entry name" value="Phage_integrase"/>
    <property type="match status" value="1"/>
</dbReference>
<dbReference type="SUPFAM" id="SSF56349">
    <property type="entry name" value="DNA breaking-rejoining enzymes"/>
    <property type="match status" value="1"/>
</dbReference>
<dbReference type="CDD" id="cd00801">
    <property type="entry name" value="INT_P4_C"/>
    <property type="match status" value="1"/>
</dbReference>
<dbReference type="PROSITE" id="PS51898">
    <property type="entry name" value="TYR_RECOMBINASE"/>
    <property type="match status" value="1"/>
</dbReference>
<keyword evidence="11" id="KW-1185">Reference proteome</keyword>
<dbReference type="InterPro" id="IPR013762">
    <property type="entry name" value="Integrase-like_cat_sf"/>
</dbReference>
<dbReference type="InterPro" id="IPR053876">
    <property type="entry name" value="Phage_int_M"/>
</dbReference>
<dbReference type="InterPro" id="IPR050808">
    <property type="entry name" value="Phage_Integrase"/>
</dbReference>
<dbReference type="Proteomes" id="UP000180088">
    <property type="component" value="Unassembled WGS sequence"/>
</dbReference>
<dbReference type="InterPro" id="IPR038488">
    <property type="entry name" value="Integrase_DNA-bd_sf"/>
</dbReference>
<reference evidence="10 11" key="1">
    <citation type="submission" date="2016-09" db="EMBL/GenBank/DDBJ databases">
        <title>Chromobacterium muskegensis sp. nov., an insecticidal bacterium isolated from Sphagnum bogs.</title>
        <authorList>
            <person name="Sparks M.E."/>
            <person name="Blackburn M.B."/>
            <person name="Gundersen-Rindal D.E."/>
            <person name="Mitchell A."/>
            <person name="Farrar R."/>
            <person name="Kuhar D."/>
        </authorList>
    </citation>
    <scope>NUCLEOTIDE SEQUENCE [LARGE SCALE GENOMIC DNA]</scope>
    <source>
        <strain evidence="9 11">14B-1</strain>
        <strain evidence="8 10">37-2</strain>
    </source>
</reference>
<dbReference type="PROSITE" id="PS51900">
    <property type="entry name" value="CB"/>
    <property type="match status" value="1"/>
</dbReference>
<dbReference type="Pfam" id="PF22022">
    <property type="entry name" value="Phage_int_M"/>
    <property type="match status" value="1"/>
</dbReference>
<dbReference type="PANTHER" id="PTHR30629">
    <property type="entry name" value="PROPHAGE INTEGRASE"/>
    <property type="match status" value="1"/>
</dbReference>
<dbReference type="InterPro" id="IPR011010">
    <property type="entry name" value="DNA_brk_join_enz"/>
</dbReference>
<keyword evidence="2" id="KW-0229">DNA integration</keyword>
<evidence type="ECO:0000256" key="2">
    <source>
        <dbReference type="ARBA" id="ARBA00022908"/>
    </source>
</evidence>
<dbReference type="Gene3D" id="1.10.150.130">
    <property type="match status" value="1"/>
</dbReference>
<dbReference type="STRING" id="1903179.BI347_21160"/>
<dbReference type="EMBL" id="MKCT01000028">
    <property type="protein sequence ID" value="OHX19715.1"/>
    <property type="molecule type" value="Genomic_DNA"/>
</dbReference>
<dbReference type="GO" id="GO:0003677">
    <property type="term" value="F:DNA binding"/>
    <property type="evidence" value="ECO:0007669"/>
    <property type="project" value="UniProtKB-UniRule"/>
</dbReference>
<keyword evidence="3 5" id="KW-0238">DNA-binding</keyword>
<sequence>MPLTKLEIDRITPGEKQVKVTDGQGLYLLVMPNAAKYWRLKYRFAGKEKVLALGVYPEVSLKEARLKRDEARRLLAQGEDPGEQKKKNARKQLVEASSTFQAVAQEWWNKMSAEWAPTHATGVWRSLEIHLFPKLGDRPIRDISAMDLLLVLQSVEKQGLHDTANRLRERCNAIWRRAVKTGRAAANPAADLAGELITPITKPQPSLTREELPAFLVALGTNEHISLQTKYLIKLVMICFTRIGETVQAKWDDFDLDKAIWTIPPETRKLKRVLKAAAAPHIVPLPSQAVDILRQLHMHRVEGNDFVFPSFFYRGRHMSKATLLKAFERMGYSGKNTENGHVVTHGFRATASTILNEAGFNPDAIERQLSHKEPNQVRAAYNRAQYMEERRTMLQSWADYLDKVEQGGDTTLLAAMHA</sequence>
<gene>
    <name evidence="9" type="ORF">BI344_08760</name>
    <name evidence="8" type="ORF">BI347_21160</name>
</gene>
<accession>A0A1S1WTJ6</accession>
<dbReference type="PANTHER" id="PTHR30629:SF2">
    <property type="entry name" value="PROPHAGE INTEGRASE INTS-RELATED"/>
    <property type="match status" value="1"/>
</dbReference>
<evidence type="ECO:0000256" key="4">
    <source>
        <dbReference type="ARBA" id="ARBA00023172"/>
    </source>
</evidence>
<evidence type="ECO:0000256" key="3">
    <source>
        <dbReference type="ARBA" id="ARBA00023125"/>
    </source>
</evidence>
<dbReference type="InterPro" id="IPR010998">
    <property type="entry name" value="Integrase_recombinase_N"/>
</dbReference>
<dbReference type="Pfam" id="PF13356">
    <property type="entry name" value="Arm-DNA-bind_3"/>
    <property type="match status" value="1"/>
</dbReference>
<evidence type="ECO:0000256" key="5">
    <source>
        <dbReference type="PROSITE-ProRule" id="PRU01248"/>
    </source>
</evidence>
<dbReference type="InterPro" id="IPR025166">
    <property type="entry name" value="Integrase_DNA_bind_dom"/>
</dbReference>
<evidence type="ECO:0008006" key="12">
    <source>
        <dbReference type="Google" id="ProtNLM"/>
    </source>
</evidence>
<protein>
    <recommendedName>
        <fullName evidence="12">Integrase</fullName>
    </recommendedName>
</protein>
<name>A0A1S1WTJ6_9NEIS</name>
<comment type="similarity">
    <text evidence="1">Belongs to the 'phage' integrase family.</text>
</comment>
<dbReference type="RefSeq" id="WP_071113308.1">
    <property type="nucleotide sequence ID" value="NZ_MKCS01000004.1"/>
</dbReference>
<feature type="domain" description="Tyr recombinase" evidence="6">
    <location>
        <begin position="202"/>
        <end position="395"/>
    </location>
</feature>
<dbReference type="AlphaFoldDB" id="A0A1S1WTJ6"/>
<dbReference type="EMBL" id="MKCS01000004">
    <property type="protein sequence ID" value="OHX10304.1"/>
    <property type="molecule type" value="Genomic_DNA"/>
</dbReference>
<evidence type="ECO:0000313" key="11">
    <source>
        <dbReference type="Proteomes" id="UP000180280"/>
    </source>
</evidence>
<evidence type="ECO:0000259" key="6">
    <source>
        <dbReference type="PROSITE" id="PS51898"/>
    </source>
</evidence>